<accession>A0ABT6YH44</accession>
<sequence>MWNKIAELIIRNRLFWIGLIIVSTIYMGYQASRIQLSYEFARILPANDPIEQEYQRFRKLFGEDGSLMVIGYQSPDLYKLENFNDWYDLSQAIKKHEGIKNVISLTNLIDLKVNETTKRFEVKPLLTQKPKSQAEVDSIKEKIANLKFYDGMVINTKTNTTLMAITFNEKALNSKKRISIVQEIRDLAHQFEEKHHTTLHLSGMPFIRTATMQKVSHEMELFMGLAVLVTAAILWFFFRSIRFTLVSILVVLIGVVFSVGTLVMMGYKITMLTGLIPPLLIVIGVPNCIFLINRYQAELSAHGDKQLAIHNMITGIGLSTFLANMTTAIGFGVFYFTNSSLLVEFGVVSALNVMVTYVLCLVLVPISVYYMGLPQVKHLKHLDGKWAKKFLSWIDHTVHNHRPAIYLTALVVVLVSAYGVTKINVIGYVVDDLPKKDPIYADLRFFEENFNGVLPFEIMVDTKHKNGVFDNQAETLYKIKSLQNRLKQYKEFSKPLSIVEAVRFLYQSYKGGEGRYFIMPSVFELSKLSEYLQTDSSSASKQIKPFLNDDKSITRISYQMADVGSVRIKELMKEIQPQVDEIFPKDQYKVSLTGHSLVFLKSNDYLLGNLYESLLIAIVLIALVGMVLFRSIPIIILSKLPCLIPLALTAGIMGFFDIHFKPSTILIFSITFGIASDGTVYFLTRYRQELEEKGNSVRESITNTIFGTGLSMIYTAVILFCGFSIFAASSFGGTAAMGVMVSITLLIAMCTNLILLPALLLTINRKKLDVRKTKAVVLEEQ</sequence>
<dbReference type="PROSITE" id="PS50156">
    <property type="entry name" value="SSD"/>
    <property type="match status" value="1"/>
</dbReference>
<evidence type="ECO:0000256" key="5">
    <source>
        <dbReference type="ARBA" id="ARBA00023136"/>
    </source>
</evidence>
<feature type="transmembrane region" description="Helical" evidence="6">
    <location>
        <begin position="12"/>
        <end position="29"/>
    </location>
</feature>
<evidence type="ECO:0000256" key="6">
    <source>
        <dbReference type="SAM" id="Phobius"/>
    </source>
</evidence>
<dbReference type="PANTHER" id="PTHR33406:SF12">
    <property type="entry name" value="BLR2997 PROTEIN"/>
    <property type="match status" value="1"/>
</dbReference>
<evidence type="ECO:0000256" key="3">
    <source>
        <dbReference type="ARBA" id="ARBA00022692"/>
    </source>
</evidence>
<evidence type="ECO:0000259" key="7">
    <source>
        <dbReference type="PROSITE" id="PS50156"/>
    </source>
</evidence>
<dbReference type="RefSeq" id="WP_095168289.1">
    <property type="nucleotide sequence ID" value="NZ_JASHIF010000029.1"/>
</dbReference>
<feature type="transmembrane region" description="Helical" evidence="6">
    <location>
        <begin position="221"/>
        <end position="238"/>
    </location>
</feature>
<comment type="subcellular location">
    <subcellularLocation>
        <location evidence="1">Cell membrane</location>
        <topology evidence="1">Multi-pass membrane protein</topology>
    </subcellularLocation>
</comment>
<dbReference type="Pfam" id="PF03176">
    <property type="entry name" value="MMPL"/>
    <property type="match status" value="2"/>
</dbReference>
<dbReference type="SUPFAM" id="SSF82866">
    <property type="entry name" value="Multidrug efflux transporter AcrB transmembrane domain"/>
    <property type="match status" value="2"/>
</dbReference>
<feature type="transmembrane region" description="Helical" evidence="6">
    <location>
        <begin position="313"/>
        <end position="336"/>
    </location>
</feature>
<keyword evidence="4 6" id="KW-1133">Transmembrane helix</keyword>
<comment type="caution">
    <text evidence="8">The sequence shown here is derived from an EMBL/GenBank/DDBJ whole genome shotgun (WGS) entry which is preliminary data.</text>
</comment>
<organism evidence="8 9">
    <name type="scientific">Flectobacillus roseus</name>
    <dbReference type="NCBI Taxonomy" id="502259"/>
    <lineage>
        <taxon>Bacteria</taxon>
        <taxon>Pseudomonadati</taxon>
        <taxon>Bacteroidota</taxon>
        <taxon>Cytophagia</taxon>
        <taxon>Cytophagales</taxon>
        <taxon>Flectobacillaceae</taxon>
        <taxon>Flectobacillus</taxon>
    </lineage>
</organism>
<keyword evidence="9" id="KW-1185">Reference proteome</keyword>
<dbReference type="InterPro" id="IPR050545">
    <property type="entry name" value="Mycobact_MmpL"/>
</dbReference>
<evidence type="ECO:0000256" key="2">
    <source>
        <dbReference type="ARBA" id="ARBA00022475"/>
    </source>
</evidence>
<proteinExistence type="predicted"/>
<keyword evidence="5 6" id="KW-0472">Membrane</keyword>
<keyword evidence="2" id="KW-1003">Cell membrane</keyword>
<gene>
    <name evidence="8" type="ORF">QM524_24580</name>
</gene>
<dbReference type="PANTHER" id="PTHR33406">
    <property type="entry name" value="MEMBRANE PROTEIN MJ1562-RELATED"/>
    <property type="match status" value="1"/>
</dbReference>
<dbReference type="Proteomes" id="UP001236507">
    <property type="component" value="Unassembled WGS sequence"/>
</dbReference>
<dbReference type="InterPro" id="IPR000731">
    <property type="entry name" value="SSD"/>
</dbReference>
<dbReference type="EMBL" id="JASHIF010000029">
    <property type="protein sequence ID" value="MDI9862423.1"/>
    <property type="molecule type" value="Genomic_DNA"/>
</dbReference>
<feature type="domain" description="SSD" evidence="7">
    <location>
        <begin position="243"/>
        <end position="370"/>
    </location>
</feature>
<feature type="transmembrane region" description="Helical" evidence="6">
    <location>
        <begin position="636"/>
        <end position="656"/>
    </location>
</feature>
<feature type="transmembrane region" description="Helical" evidence="6">
    <location>
        <begin position="404"/>
        <end position="430"/>
    </location>
</feature>
<feature type="transmembrane region" description="Helical" evidence="6">
    <location>
        <begin position="662"/>
        <end position="684"/>
    </location>
</feature>
<name>A0ABT6YH44_9BACT</name>
<feature type="transmembrane region" description="Helical" evidence="6">
    <location>
        <begin position="610"/>
        <end position="629"/>
    </location>
</feature>
<evidence type="ECO:0000313" key="8">
    <source>
        <dbReference type="EMBL" id="MDI9862423.1"/>
    </source>
</evidence>
<feature type="transmembrane region" description="Helical" evidence="6">
    <location>
        <begin position="245"/>
        <end position="265"/>
    </location>
</feature>
<feature type="transmembrane region" description="Helical" evidence="6">
    <location>
        <begin position="705"/>
        <end position="727"/>
    </location>
</feature>
<keyword evidence="3 6" id="KW-0812">Transmembrane</keyword>
<reference evidence="8 9" key="1">
    <citation type="submission" date="2023-05" db="EMBL/GenBank/DDBJ databases">
        <title>Novel species of genus Flectobacillus isolated from stream in China.</title>
        <authorList>
            <person name="Lu H."/>
        </authorList>
    </citation>
    <scope>NUCLEOTIDE SEQUENCE [LARGE SCALE GENOMIC DNA]</scope>
    <source>
        <strain evidence="8 9">KCTC 42575</strain>
    </source>
</reference>
<protein>
    <submittedName>
        <fullName evidence="8">MMPL family transporter</fullName>
    </submittedName>
</protein>
<feature type="transmembrane region" description="Helical" evidence="6">
    <location>
        <begin position="348"/>
        <end position="371"/>
    </location>
</feature>
<evidence type="ECO:0000256" key="1">
    <source>
        <dbReference type="ARBA" id="ARBA00004651"/>
    </source>
</evidence>
<dbReference type="Gene3D" id="1.20.1640.10">
    <property type="entry name" value="Multidrug efflux transporter AcrB transmembrane domain"/>
    <property type="match status" value="2"/>
</dbReference>
<feature type="transmembrane region" description="Helical" evidence="6">
    <location>
        <begin position="271"/>
        <end position="292"/>
    </location>
</feature>
<dbReference type="InterPro" id="IPR004869">
    <property type="entry name" value="MMPL_dom"/>
</dbReference>
<feature type="transmembrane region" description="Helical" evidence="6">
    <location>
        <begin position="739"/>
        <end position="763"/>
    </location>
</feature>
<evidence type="ECO:0000256" key="4">
    <source>
        <dbReference type="ARBA" id="ARBA00022989"/>
    </source>
</evidence>
<evidence type="ECO:0000313" key="9">
    <source>
        <dbReference type="Proteomes" id="UP001236507"/>
    </source>
</evidence>